<dbReference type="RefSeq" id="WP_015868371.1">
    <property type="nucleotide sequence ID" value="NC_012785.1"/>
</dbReference>
<dbReference type="Proteomes" id="UP000002382">
    <property type="component" value="Chromosome"/>
</dbReference>
<comment type="subcellular location">
    <subcellularLocation>
        <location evidence="1">Cytoplasm</location>
    </subcellularLocation>
</comment>
<dbReference type="PANTHER" id="PTHR11579">
    <property type="entry name" value="PROTEIN-L-ISOASPARTATE O-METHYLTRANSFERASE"/>
    <property type="match status" value="1"/>
</dbReference>
<evidence type="ECO:0000256" key="3">
    <source>
        <dbReference type="ARBA" id="ARBA00011890"/>
    </source>
</evidence>
<dbReference type="InterPro" id="IPR000682">
    <property type="entry name" value="PCMT"/>
</dbReference>
<dbReference type="CDD" id="cd02440">
    <property type="entry name" value="AdoMet_MTases"/>
    <property type="match status" value="1"/>
</dbReference>
<dbReference type="GO" id="GO:0005737">
    <property type="term" value="C:cytoplasm"/>
    <property type="evidence" value="ECO:0007669"/>
    <property type="project" value="UniProtKB-SubCell"/>
</dbReference>
<keyword evidence="8" id="KW-0949">S-adenosyl-L-methionine</keyword>
<sequence length="244" mass="27822">MKSRDLADELLQRNIIRDSRIYQAMCEIDRSEFVLPKYKFLAHIDEVLPSAEKNGFIISTSTQPSLVVQMIQNLNLTGNEKVLDIGTGTGYATLILAKILKDGEVISIEYNRELHEIALRNFERYGVENITCISGDGFEGYSLKAPYDAIISMVACETLPVQWIEQLKSSGGRIVAPIVFNSFYTPVYKFTRKGEQIHAYKLIDAVFMSMKGQHEYRTFLPQIFDYELIFDGKNLKPIDENTLD</sequence>
<evidence type="ECO:0000256" key="4">
    <source>
        <dbReference type="ARBA" id="ARBA00013346"/>
    </source>
</evidence>
<evidence type="ECO:0000313" key="13">
    <source>
        <dbReference type="Proteomes" id="UP000002382"/>
    </source>
</evidence>
<evidence type="ECO:0000256" key="8">
    <source>
        <dbReference type="ARBA" id="ARBA00022691"/>
    </source>
</evidence>
<dbReference type="AlphaFoldDB" id="C5CHF4"/>
<dbReference type="eggNOG" id="COG2518">
    <property type="taxonomic scope" value="Bacteria"/>
</dbReference>
<accession>C5CHF4</accession>
<dbReference type="Pfam" id="PF01135">
    <property type="entry name" value="PCMT"/>
    <property type="match status" value="1"/>
</dbReference>
<dbReference type="SUPFAM" id="SSF53335">
    <property type="entry name" value="S-adenosyl-L-methionine-dependent methyltransferases"/>
    <property type="match status" value="1"/>
</dbReference>
<evidence type="ECO:0000256" key="2">
    <source>
        <dbReference type="ARBA" id="ARBA00005369"/>
    </source>
</evidence>
<dbReference type="KEGG" id="kol:Kole_1001"/>
<comment type="similarity">
    <text evidence="2">Belongs to the methyltransferase superfamily. L-isoaspartyl/D-aspartyl protein methyltransferase family.</text>
</comment>
<evidence type="ECO:0000256" key="6">
    <source>
        <dbReference type="ARBA" id="ARBA00022603"/>
    </source>
</evidence>
<organism evidence="12 13">
    <name type="scientific">Kosmotoga olearia (strain ATCC BAA-1733 / DSM 21960 / TBF 19.5.1)</name>
    <dbReference type="NCBI Taxonomy" id="521045"/>
    <lineage>
        <taxon>Bacteria</taxon>
        <taxon>Thermotogati</taxon>
        <taxon>Thermotogota</taxon>
        <taxon>Thermotogae</taxon>
        <taxon>Kosmotogales</taxon>
        <taxon>Kosmotogaceae</taxon>
        <taxon>Kosmotoga</taxon>
    </lineage>
</organism>
<name>C5CHF4_KOSOT</name>
<keyword evidence="6 12" id="KW-0489">Methyltransferase</keyword>
<dbReference type="InterPro" id="IPR029063">
    <property type="entry name" value="SAM-dependent_MTases_sf"/>
</dbReference>
<evidence type="ECO:0000256" key="9">
    <source>
        <dbReference type="ARBA" id="ARBA00030757"/>
    </source>
</evidence>
<evidence type="ECO:0000256" key="11">
    <source>
        <dbReference type="ARBA" id="ARBA00031350"/>
    </source>
</evidence>
<dbReference type="HOGENOM" id="CLU_055432_2_0_0"/>
<evidence type="ECO:0000256" key="1">
    <source>
        <dbReference type="ARBA" id="ARBA00004496"/>
    </source>
</evidence>
<dbReference type="GO" id="GO:0004719">
    <property type="term" value="F:protein-L-isoaspartate (D-aspartate) O-methyltransferase activity"/>
    <property type="evidence" value="ECO:0007669"/>
    <property type="project" value="UniProtKB-EC"/>
</dbReference>
<reference evidence="12 13" key="1">
    <citation type="submission" date="2009-06" db="EMBL/GenBank/DDBJ databases">
        <title>Complete sequence of Thermotogales bacterium TBF 19.5.1.</title>
        <authorList>
            <consortium name="US DOE Joint Genome Institute"/>
            <person name="Lucas S."/>
            <person name="Copeland A."/>
            <person name="Lapidus A."/>
            <person name="Glavina del Rio T."/>
            <person name="Tice H."/>
            <person name="Bruce D."/>
            <person name="Goodwin L."/>
            <person name="Pitluck S."/>
            <person name="Chertkov O."/>
            <person name="Brettin T."/>
            <person name="Detter J.C."/>
            <person name="Han C."/>
            <person name="Schmutz J."/>
            <person name="Larimer F."/>
            <person name="Land M."/>
            <person name="Hauser L."/>
            <person name="Kyrpides N."/>
            <person name="Ovchinnikova G."/>
            <person name="Noll K."/>
        </authorList>
    </citation>
    <scope>NUCLEOTIDE SEQUENCE [LARGE SCALE GENOMIC DNA]</scope>
    <source>
        <strain evidence="13">ATCC BAA-1733 / DSM 21960 / TBF 19.5.1</strain>
    </source>
</reference>
<evidence type="ECO:0000256" key="10">
    <source>
        <dbReference type="ARBA" id="ARBA00031323"/>
    </source>
</evidence>
<dbReference type="OrthoDB" id="9772751at2"/>
<keyword evidence="13" id="KW-1185">Reference proteome</keyword>
<dbReference type="PANTHER" id="PTHR11579:SF0">
    <property type="entry name" value="PROTEIN-L-ISOASPARTATE(D-ASPARTATE) O-METHYLTRANSFERASE"/>
    <property type="match status" value="1"/>
</dbReference>
<dbReference type="GO" id="GO:0032259">
    <property type="term" value="P:methylation"/>
    <property type="evidence" value="ECO:0007669"/>
    <property type="project" value="UniProtKB-KW"/>
</dbReference>
<evidence type="ECO:0000313" key="12">
    <source>
        <dbReference type="EMBL" id="ACR79709.1"/>
    </source>
</evidence>
<dbReference type="EMBL" id="CP001634">
    <property type="protein sequence ID" value="ACR79709.1"/>
    <property type="molecule type" value="Genomic_DNA"/>
</dbReference>
<evidence type="ECO:0000256" key="7">
    <source>
        <dbReference type="ARBA" id="ARBA00022679"/>
    </source>
</evidence>
<protein>
    <recommendedName>
        <fullName evidence="4">Protein-L-isoaspartate O-methyltransferase</fullName>
        <ecNumber evidence="3">2.1.1.77</ecNumber>
    </recommendedName>
    <alternativeName>
        <fullName evidence="11">L-isoaspartyl protein carboxyl methyltransferase</fullName>
    </alternativeName>
    <alternativeName>
        <fullName evidence="9">Protein L-isoaspartyl methyltransferase</fullName>
    </alternativeName>
    <alternativeName>
        <fullName evidence="10">Protein-beta-aspartate methyltransferase</fullName>
    </alternativeName>
</protein>
<keyword evidence="5" id="KW-0963">Cytoplasm</keyword>
<proteinExistence type="inferred from homology"/>
<dbReference type="EC" id="2.1.1.77" evidence="3"/>
<keyword evidence="7 12" id="KW-0808">Transferase</keyword>
<dbReference type="STRING" id="521045.Kole_1001"/>
<dbReference type="PROSITE" id="PS01279">
    <property type="entry name" value="PCMT"/>
    <property type="match status" value="1"/>
</dbReference>
<reference evidence="12 13" key="2">
    <citation type="journal article" date="2011" name="J. Bacteriol.">
        <title>Genome Sequence of Kosmotoga olearia Strain TBF 19.5.1, a Thermophilic Bacterium with a Wide Growth Temperature Range, Isolated from the Troll B Oil Platform in the North Sea.</title>
        <authorList>
            <person name="Swithers K.S."/>
            <person name="Dipippo J.L."/>
            <person name="Bruce D.C."/>
            <person name="Detter C."/>
            <person name="Tapia R."/>
            <person name="Han S."/>
            <person name="Goodwin L.A."/>
            <person name="Han J."/>
            <person name="Woyke T."/>
            <person name="Pitluck S."/>
            <person name="Pennacchio L."/>
            <person name="Nolan M."/>
            <person name="Mikhailova N."/>
            <person name="Land M.L."/>
            <person name="Nesbo C.L."/>
            <person name="Gogarten J.P."/>
            <person name="Noll K.M."/>
        </authorList>
    </citation>
    <scope>NUCLEOTIDE SEQUENCE [LARGE SCALE GENOMIC DNA]</scope>
    <source>
        <strain evidence="13">ATCC BAA-1733 / DSM 21960 / TBF 19.5.1</strain>
    </source>
</reference>
<evidence type="ECO:0000256" key="5">
    <source>
        <dbReference type="ARBA" id="ARBA00022490"/>
    </source>
</evidence>
<dbReference type="Gene3D" id="3.40.50.150">
    <property type="entry name" value="Vaccinia Virus protein VP39"/>
    <property type="match status" value="1"/>
</dbReference>
<gene>
    <name evidence="12" type="ordered locus">Kole_1001</name>
</gene>